<dbReference type="EMBL" id="SRLA01000001">
    <property type="protein sequence ID" value="TGE09475.1"/>
    <property type="molecule type" value="Genomic_DNA"/>
</dbReference>
<protein>
    <submittedName>
        <fullName evidence="2">PKD domain-containing protein</fullName>
    </submittedName>
</protein>
<dbReference type="PROSITE" id="PS51257">
    <property type="entry name" value="PROKAR_LIPOPROTEIN"/>
    <property type="match status" value="1"/>
</dbReference>
<sequence>MKNLVLSLGCLTMLASCQEITPAPAPVSDFTFRGAKAAEQNLTTNDTCSLFSAVQHATSLSWDFGNGITSNAKRPVLSYDKSGTYTVTLTATGADGQRSSVSKKVEVLDMVLKRLVIDKAYWSLVPLQNFNATWPTTEYADVFVQIQQLQATSTFPPGGLVPNAPVVFKSAIAPNVFRNTVTPMVVEVPGRVVLELPKLSRGNTWANTYLVSLLAQNQHGTYCLFSNMFSGSGQSFKTDGVKRGNTLTYSTSLFSQVRMEFQFE</sequence>
<dbReference type="PROSITE" id="PS50093">
    <property type="entry name" value="PKD"/>
    <property type="match status" value="1"/>
</dbReference>
<feature type="domain" description="PKD" evidence="1">
    <location>
        <begin position="58"/>
        <end position="107"/>
    </location>
</feature>
<evidence type="ECO:0000313" key="2">
    <source>
        <dbReference type="EMBL" id="TGE09475.1"/>
    </source>
</evidence>
<dbReference type="SUPFAM" id="SSF49299">
    <property type="entry name" value="PKD domain"/>
    <property type="match status" value="1"/>
</dbReference>
<accession>A0A4Z0PA45</accession>
<organism evidence="2 3">
    <name type="scientific">Hymenobacter fodinae</name>
    <dbReference type="NCBI Taxonomy" id="2510796"/>
    <lineage>
        <taxon>Bacteria</taxon>
        <taxon>Pseudomonadati</taxon>
        <taxon>Bacteroidota</taxon>
        <taxon>Cytophagia</taxon>
        <taxon>Cytophagales</taxon>
        <taxon>Hymenobacteraceae</taxon>
        <taxon>Hymenobacter</taxon>
    </lineage>
</organism>
<dbReference type="RefSeq" id="WP_135430188.1">
    <property type="nucleotide sequence ID" value="NZ_SRLA01000001.1"/>
</dbReference>
<evidence type="ECO:0000313" key="3">
    <source>
        <dbReference type="Proteomes" id="UP000298337"/>
    </source>
</evidence>
<dbReference type="SMART" id="SM00089">
    <property type="entry name" value="PKD"/>
    <property type="match status" value="1"/>
</dbReference>
<dbReference type="InterPro" id="IPR013783">
    <property type="entry name" value="Ig-like_fold"/>
</dbReference>
<comment type="caution">
    <text evidence="2">The sequence shown here is derived from an EMBL/GenBank/DDBJ whole genome shotgun (WGS) entry which is preliminary data.</text>
</comment>
<dbReference type="InterPro" id="IPR022409">
    <property type="entry name" value="PKD/Chitinase_dom"/>
</dbReference>
<gene>
    <name evidence="2" type="ORF">EU556_01170</name>
</gene>
<reference evidence="2 3" key="1">
    <citation type="submission" date="2019-04" db="EMBL/GenBank/DDBJ databases">
        <authorList>
            <person name="Feng G."/>
            <person name="Zhang J."/>
            <person name="Zhu H."/>
        </authorList>
    </citation>
    <scope>NUCLEOTIDE SEQUENCE [LARGE SCALE GENOMIC DNA]</scope>
    <source>
        <strain evidence="2 3">92R-1</strain>
    </source>
</reference>
<dbReference type="Pfam" id="PF18911">
    <property type="entry name" value="PKD_4"/>
    <property type="match status" value="1"/>
</dbReference>
<dbReference type="InterPro" id="IPR000601">
    <property type="entry name" value="PKD_dom"/>
</dbReference>
<dbReference type="CDD" id="cd00146">
    <property type="entry name" value="PKD"/>
    <property type="match status" value="1"/>
</dbReference>
<proteinExistence type="predicted"/>
<dbReference type="InterPro" id="IPR035986">
    <property type="entry name" value="PKD_dom_sf"/>
</dbReference>
<keyword evidence="3" id="KW-1185">Reference proteome</keyword>
<name>A0A4Z0PA45_9BACT</name>
<evidence type="ECO:0000259" key="1">
    <source>
        <dbReference type="PROSITE" id="PS50093"/>
    </source>
</evidence>
<dbReference type="Proteomes" id="UP000298337">
    <property type="component" value="Unassembled WGS sequence"/>
</dbReference>
<dbReference type="OrthoDB" id="1488789at2"/>
<dbReference type="AlphaFoldDB" id="A0A4Z0PA45"/>
<dbReference type="Gene3D" id="2.60.40.10">
    <property type="entry name" value="Immunoglobulins"/>
    <property type="match status" value="1"/>
</dbReference>